<dbReference type="InterPro" id="IPR015421">
    <property type="entry name" value="PyrdxlP-dep_Trfase_major"/>
</dbReference>
<proteinExistence type="inferred from homology"/>
<dbReference type="AlphaFoldDB" id="A0A3G6IX59"/>
<dbReference type="GO" id="GO:0008793">
    <property type="term" value="F:aromatic-amino-acid transaminase activity"/>
    <property type="evidence" value="ECO:0007669"/>
    <property type="project" value="UniProtKB-UniRule"/>
</dbReference>
<dbReference type="Gene3D" id="3.90.1150.10">
    <property type="entry name" value="Aspartate Aminotransferase, domain 1"/>
    <property type="match status" value="1"/>
</dbReference>
<evidence type="ECO:0000256" key="1">
    <source>
        <dbReference type="ARBA" id="ARBA00001933"/>
    </source>
</evidence>
<accession>A0A3G6IX59</accession>
<reference evidence="8 9" key="1">
    <citation type="submission" date="2018-11" db="EMBL/GenBank/DDBJ databases">
        <authorList>
            <person name="Kleinhagauer T."/>
            <person name="Glaeser S.P."/>
            <person name="Spergser J."/>
            <person name="Ruckert C."/>
            <person name="Kaempfer P."/>
            <person name="Busse H.-J."/>
        </authorList>
    </citation>
    <scope>NUCLEOTIDE SEQUENCE [LARGE SCALE GENOMIC DNA]</scope>
    <source>
        <strain evidence="8 9">812CH</strain>
    </source>
</reference>
<dbReference type="NCBIfam" id="TIGR01141">
    <property type="entry name" value="hisC"/>
    <property type="match status" value="1"/>
</dbReference>
<dbReference type="InterPro" id="IPR005861">
    <property type="entry name" value="HisP_aminotrans"/>
</dbReference>
<dbReference type="Pfam" id="PF00155">
    <property type="entry name" value="Aminotran_1_2"/>
    <property type="match status" value="1"/>
</dbReference>
<dbReference type="KEGG" id="cpso:CPPEL_10775"/>
<keyword evidence="4 6" id="KW-0808">Transferase</keyword>
<comment type="function">
    <text evidence="6">Aminotransferase that catalyzes the conversion of aromatic amino acids and 2-oxoglutarate into corresponding aromatic oxo acids and L-glutamate.</text>
</comment>
<dbReference type="InterPro" id="IPR001917">
    <property type="entry name" value="Aminotrans_II_pyridoxalP_BS"/>
</dbReference>
<comment type="similarity">
    <text evidence="6">Belongs to the class-II pyridoxal-phosphate-dependent aminotransferase family.</text>
</comment>
<dbReference type="InterPro" id="IPR015422">
    <property type="entry name" value="PyrdxlP-dep_Trfase_small"/>
</dbReference>
<dbReference type="Gene3D" id="3.40.640.10">
    <property type="entry name" value="Type I PLP-dependent aspartate aminotransferase-like (Major domain)"/>
    <property type="match status" value="1"/>
</dbReference>
<comment type="catalytic activity">
    <reaction evidence="6">
        <text>an aromatic L-alpha-amino acid + 2-oxoglutarate = an aromatic oxo-acid + L-glutamate</text>
        <dbReference type="Rhea" id="RHEA:17533"/>
        <dbReference type="ChEBI" id="CHEBI:16810"/>
        <dbReference type="ChEBI" id="CHEBI:29985"/>
        <dbReference type="ChEBI" id="CHEBI:73309"/>
        <dbReference type="ChEBI" id="CHEBI:84824"/>
        <dbReference type="EC" id="2.6.1.57"/>
    </reaction>
</comment>
<dbReference type="EMBL" id="CP033898">
    <property type="protein sequence ID" value="AZA10247.1"/>
    <property type="molecule type" value="Genomic_DNA"/>
</dbReference>
<dbReference type="SUPFAM" id="SSF53383">
    <property type="entry name" value="PLP-dependent transferases"/>
    <property type="match status" value="1"/>
</dbReference>
<dbReference type="NCBIfam" id="NF002878">
    <property type="entry name" value="PRK03321.1"/>
    <property type="match status" value="1"/>
</dbReference>
<dbReference type="PANTHER" id="PTHR43643">
    <property type="entry name" value="HISTIDINOL-PHOSPHATE AMINOTRANSFERASE 2"/>
    <property type="match status" value="1"/>
</dbReference>
<comment type="subunit">
    <text evidence="2 6">Homodimer.</text>
</comment>
<dbReference type="PANTHER" id="PTHR43643:SF3">
    <property type="entry name" value="HISTIDINOL-PHOSPHATE AMINOTRANSFERASE"/>
    <property type="match status" value="1"/>
</dbReference>
<dbReference type="InterPro" id="IPR024892">
    <property type="entry name" value="ArAT"/>
</dbReference>
<evidence type="ECO:0000256" key="2">
    <source>
        <dbReference type="ARBA" id="ARBA00011738"/>
    </source>
</evidence>
<dbReference type="OrthoDB" id="9809616at2"/>
<organism evidence="8 9">
    <name type="scientific">Corynebacterium pseudopelargi</name>
    <dbReference type="NCBI Taxonomy" id="2080757"/>
    <lineage>
        <taxon>Bacteria</taxon>
        <taxon>Bacillati</taxon>
        <taxon>Actinomycetota</taxon>
        <taxon>Actinomycetes</taxon>
        <taxon>Mycobacteriales</taxon>
        <taxon>Corynebacteriaceae</taxon>
        <taxon>Corynebacterium</taxon>
    </lineage>
</organism>
<comment type="cofactor">
    <cofactor evidence="1 6">
        <name>pyridoxal 5'-phosphate</name>
        <dbReference type="ChEBI" id="CHEBI:597326"/>
    </cofactor>
</comment>
<dbReference type="GO" id="GO:0030170">
    <property type="term" value="F:pyridoxal phosphate binding"/>
    <property type="evidence" value="ECO:0007669"/>
    <property type="project" value="UniProtKB-UniRule"/>
</dbReference>
<keyword evidence="5 6" id="KW-0663">Pyridoxal phosphate</keyword>
<dbReference type="InterPro" id="IPR050106">
    <property type="entry name" value="HistidinolP_aminotransfase"/>
</dbReference>
<gene>
    <name evidence="6 8" type="primary">pat</name>
    <name evidence="8" type="ORF">CPPEL_10775</name>
</gene>
<evidence type="ECO:0000256" key="4">
    <source>
        <dbReference type="ARBA" id="ARBA00022679"/>
    </source>
</evidence>
<evidence type="ECO:0000256" key="3">
    <source>
        <dbReference type="ARBA" id="ARBA00022576"/>
    </source>
</evidence>
<keyword evidence="3 6" id="KW-0032">Aminotransferase</keyword>
<feature type="modified residue" description="N6-(pyridoxal phosphate)lysine" evidence="6">
    <location>
        <position position="227"/>
    </location>
</feature>
<dbReference type="InterPro" id="IPR015424">
    <property type="entry name" value="PyrdxlP-dep_Trfase"/>
</dbReference>
<evidence type="ECO:0000259" key="7">
    <source>
        <dbReference type="Pfam" id="PF00155"/>
    </source>
</evidence>
<evidence type="ECO:0000256" key="5">
    <source>
        <dbReference type="ARBA" id="ARBA00022898"/>
    </source>
</evidence>
<evidence type="ECO:0000313" key="9">
    <source>
        <dbReference type="Proteomes" id="UP000271426"/>
    </source>
</evidence>
<feature type="domain" description="Aminotransferase class I/classII large" evidence="7">
    <location>
        <begin position="34"/>
        <end position="348"/>
    </location>
</feature>
<dbReference type="CDD" id="cd00609">
    <property type="entry name" value="AAT_like"/>
    <property type="match status" value="1"/>
</dbReference>
<sequence>MTNMANFADSTARFRIRGDLGGIPKYLPGKSSPDAIKLSSNEVAHAPLPGVAEAMAKATAQANRYPDIVNVELRKKLAEHLGLDWEQVAVGVGSSALCQQLVQISAGPGDEVIYPWRSFEAYPIFVQVTGATAVPVPLTASGHNDLEAMADAITDRTKLIFVCNPNNPTGTTVSKADFDRFLERVPKDVIIALDEAYTEYLRVEDTPHAPELLHDHPNLIGLRTFSKAYGLAGVRVGYAFGDEEIIDALNRVALPFGVNVAAQSGAIASLEANEELLERTEEVARNRDIVSERLGLPRSQANFVWIDTDQGEAIAEQLLAHGVIVRAFPEGVRITVTSDEETQRLLEAWEQVQI</sequence>
<dbReference type="Proteomes" id="UP000271426">
    <property type="component" value="Chromosome"/>
</dbReference>
<evidence type="ECO:0000313" key="8">
    <source>
        <dbReference type="EMBL" id="AZA10247.1"/>
    </source>
</evidence>
<dbReference type="GO" id="GO:0004400">
    <property type="term" value="F:histidinol-phosphate transaminase activity"/>
    <property type="evidence" value="ECO:0007669"/>
    <property type="project" value="InterPro"/>
</dbReference>
<evidence type="ECO:0000256" key="6">
    <source>
        <dbReference type="HAMAP-Rule" id="MF_01513"/>
    </source>
</evidence>
<dbReference type="GO" id="GO:0000105">
    <property type="term" value="P:L-histidine biosynthetic process"/>
    <property type="evidence" value="ECO:0007669"/>
    <property type="project" value="InterPro"/>
</dbReference>
<dbReference type="InterPro" id="IPR004839">
    <property type="entry name" value="Aminotransferase_I/II_large"/>
</dbReference>
<dbReference type="HAMAP" id="MF_01023">
    <property type="entry name" value="HisC_aminotrans_2"/>
    <property type="match status" value="1"/>
</dbReference>
<dbReference type="EC" id="2.6.1.57" evidence="6"/>
<dbReference type="PROSITE" id="PS00599">
    <property type="entry name" value="AA_TRANSFER_CLASS_2"/>
    <property type="match status" value="1"/>
</dbReference>
<protein>
    <recommendedName>
        <fullName evidence="6">Aromatic amino acid aminotransferase</fullName>
        <shortName evidence="6">ArAT</shortName>
        <ecNumber evidence="6">2.6.1.57</ecNumber>
    </recommendedName>
</protein>
<dbReference type="HAMAP" id="MF_01513">
    <property type="entry name" value="Phe_aminotrans_2"/>
    <property type="match status" value="1"/>
</dbReference>
<name>A0A3G6IX59_9CORY</name>
<keyword evidence="9" id="KW-1185">Reference proteome</keyword>